<evidence type="ECO:0000259" key="2">
    <source>
        <dbReference type="Pfam" id="PF16002"/>
    </source>
</evidence>
<feature type="compositionally biased region" description="Polar residues" evidence="1">
    <location>
        <begin position="1"/>
        <end position="12"/>
    </location>
</feature>
<protein>
    <submittedName>
        <fullName evidence="3">Headcase protein-like</fullName>
    </submittedName>
</protein>
<accession>A0AAV7JHN6</accession>
<evidence type="ECO:0000313" key="3">
    <source>
        <dbReference type="EMBL" id="KAI6647945.1"/>
    </source>
</evidence>
<dbReference type="Pfam" id="PF16002">
    <property type="entry name" value="Headcase"/>
    <property type="match status" value="2"/>
</dbReference>
<evidence type="ECO:0000256" key="1">
    <source>
        <dbReference type="SAM" id="MobiDB-lite"/>
    </source>
</evidence>
<reference evidence="3 4" key="1">
    <citation type="journal article" date="2023" name="BMC Biol.">
        <title>The compact genome of the sponge Oopsacas minuta (Hexactinellida) is lacking key metazoan core genes.</title>
        <authorList>
            <person name="Santini S."/>
            <person name="Schenkelaars Q."/>
            <person name="Jourda C."/>
            <person name="Duchesne M."/>
            <person name="Belahbib H."/>
            <person name="Rocher C."/>
            <person name="Selva M."/>
            <person name="Riesgo A."/>
            <person name="Vervoort M."/>
            <person name="Leys S.P."/>
            <person name="Kodjabachian L."/>
            <person name="Le Bivic A."/>
            <person name="Borchiellini C."/>
            <person name="Claverie J.M."/>
            <person name="Renard E."/>
        </authorList>
    </citation>
    <scope>NUCLEOTIDE SEQUENCE [LARGE SCALE GENOMIC DNA]</scope>
    <source>
        <strain evidence="3">SPO-2</strain>
    </source>
</reference>
<feature type="region of interest" description="Disordered" evidence="1">
    <location>
        <begin position="1"/>
        <end position="37"/>
    </location>
</feature>
<name>A0AAV7JHN6_9METZ</name>
<keyword evidence="4" id="KW-1185">Reference proteome</keyword>
<dbReference type="EMBL" id="JAKMXF010000335">
    <property type="protein sequence ID" value="KAI6647945.1"/>
    <property type="molecule type" value="Genomic_DNA"/>
</dbReference>
<dbReference type="AlphaFoldDB" id="A0AAV7JHN6"/>
<dbReference type="PANTHER" id="PTHR13425:SF3">
    <property type="entry name" value="HEADCASE PROTEIN HOMOLOG"/>
    <property type="match status" value="1"/>
</dbReference>
<gene>
    <name evidence="3" type="ORF">LOD99_8405</name>
</gene>
<proteinExistence type="predicted"/>
<feature type="compositionally biased region" description="Low complexity" evidence="1">
    <location>
        <begin position="18"/>
        <end position="32"/>
    </location>
</feature>
<dbReference type="InterPro" id="IPR026066">
    <property type="entry name" value="Headcase"/>
</dbReference>
<sequence length="328" mass="36762">METSRLIITNGNHPGMLSSIHRSSSSSTSDCSPTEIHPVVHTGKNKKRKKVKGERIIIKSFSGTKFSSIHPSGSEFISLQSPPPSTRGQFLTNDLGHTGSQTFPNRTDFSAFKKMLPRYLVNSFHIKVEDEYYSGRDEIKAFILSTFAKLKSSNTRCILCKHELTVFNRYPMIDGTFFLSPLKHDDFCCGLSIASVRMMVGYTYQAMYEASNGEYRSGAGEVYLCAVCVKCMSGVNAVSCSFCGCPWQADIHQLGTLYKYDLLSASQCCVQRRLCTTCSQPVINANEPMFFSTPSEVIQCPHCQTIDYHLLRPSLTYTVIPETYSRHY</sequence>
<organism evidence="3 4">
    <name type="scientific">Oopsacas minuta</name>
    <dbReference type="NCBI Taxonomy" id="111878"/>
    <lineage>
        <taxon>Eukaryota</taxon>
        <taxon>Metazoa</taxon>
        <taxon>Porifera</taxon>
        <taxon>Hexactinellida</taxon>
        <taxon>Hexasterophora</taxon>
        <taxon>Lyssacinosida</taxon>
        <taxon>Leucopsacidae</taxon>
        <taxon>Oopsacas</taxon>
    </lineage>
</organism>
<feature type="domain" description="Headcase middle" evidence="2">
    <location>
        <begin position="216"/>
        <end position="313"/>
    </location>
</feature>
<comment type="caution">
    <text evidence="3">The sequence shown here is derived from an EMBL/GenBank/DDBJ whole genome shotgun (WGS) entry which is preliminary data.</text>
</comment>
<dbReference type="Proteomes" id="UP001165289">
    <property type="component" value="Unassembled WGS sequence"/>
</dbReference>
<dbReference type="InterPro" id="IPR031947">
    <property type="entry name" value="Headcase_mid"/>
</dbReference>
<feature type="domain" description="Headcase middle" evidence="2">
    <location>
        <begin position="98"/>
        <end position="191"/>
    </location>
</feature>
<dbReference type="PANTHER" id="PTHR13425">
    <property type="entry name" value="HEADCASE PROTEIN"/>
    <property type="match status" value="1"/>
</dbReference>
<evidence type="ECO:0000313" key="4">
    <source>
        <dbReference type="Proteomes" id="UP001165289"/>
    </source>
</evidence>